<organism evidence="1">
    <name type="scientific">freshwater metagenome</name>
    <dbReference type="NCBI Taxonomy" id="449393"/>
    <lineage>
        <taxon>unclassified sequences</taxon>
        <taxon>metagenomes</taxon>
        <taxon>ecological metagenomes</taxon>
    </lineage>
</organism>
<dbReference type="AlphaFoldDB" id="A0A6J6MF30"/>
<dbReference type="EMBL" id="CAFAZX010000047">
    <property type="protein sequence ID" value="CAB4843547.1"/>
    <property type="molecule type" value="Genomic_DNA"/>
</dbReference>
<dbReference type="Gene3D" id="2.70.98.10">
    <property type="match status" value="1"/>
</dbReference>
<dbReference type="GO" id="GO:0005975">
    <property type="term" value="P:carbohydrate metabolic process"/>
    <property type="evidence" value="ECO:0007669"/>
    <property type="project" value="InterPro"/>
</dbReference>
<evidence type="ECO:0000313" key="1">
    <source>
        <dbReference type="EMBL" id="CAB4672840.1"/>
    </source>
</evidence>
<dbReference type="InterPro" id="IPR027839">
    <property type="entry name" value="DUF4432"/>
</dbReference>
<accession>A0A6J6MF30</accession>
<dbReference type="InterPro" id="IPR014718">
    <property type="entry name" value="GH-type_carb-bd"/>
</dbReference>
<gene>
    <name evidence="1" type="ORF">UFOPK2254_01356</name>
    <name evidence="2" type="ORF">UFOPK3241_00873</name>
</gene>
<name>A0A6J6MF30_9ZZZZ</name>
<dbReference type="InterPro" id="IPR011013">
    <property type="entry name" value="Gal_mutarotase_sf_dom"/>
</dbReference>
<sequence length="345" mass="38130">MEKWDRNWGCRVDIDGTTRGWESAVLQNAKIRVTILVGKGCDVVEVLYKPLDIDITPRTGRGLRRRDEAIAAPWSDMGSFLDQYEGGWQEILPHGGQPGEYKGAAFAQHGESARLPWKVSVITDTADRVEILCTSRLSIMPFYIEKRFSISATEATLVMETTVKNEGAVELPLMAGHHLAYGAPFIGPGSKIEMPQGTTYEAHSATVFETGRRSNGQSGTWPSMTSDSGTDIDMRELPPQGTKSDLHYLKPSEGWYTISSPDNSLITRVTWDHVAQPYLWFWQEFGAGKTYPWWGMEYLLGLEPWTSAPGSGLSDAVAAGTAPYIQPGNSISNAVSVHIEEKENK</sequence>
<evidence type="ECO:0000313" key="2">
    <source>
        <dbReference type="EMBL" id="CAB4843547.1"/>
    </source>
</evidence>
<dbReference type="SUPFAM" id="SSF74650">
    <property type="entry name" value="Galactose mutarotase-like"/>
    <property type="match status" value="1"/>
</dbReference>
<protein>
    <submittedName>
        <fullName evidence="1">Unannotated protein</fullName>
    </submittedName>
</protein>
<dbReference type="EMBL" id="CAEZWO010000176">
    <property type="protein sequence ID" value="CAB4672840.1"/>
    <property type="molecule type" value="Genomic_DNA"/>
</dbReference>
<dbReference type="Pfam" id="PF14486">
    <property type="entry name" value="DUF4432"/>
    <property type="match status" value="1"/>
</dbReference>
<reference evidence="1" key="1">
    <citation type="submission" date="2020-05" db="EMBL/GenBank/DDBJ databases">
        <authorList>
            <person name="Chiriac C."/>
            <person name="Salcher M."/>
            <person name="Ghai R."/>
            <person name="Kavagutti S V."/>
        </authorList>
    </citation>
    <scope>NUCLEOTIDE SEQUENCE</scope>
</reference>
<dbReference type="GO" id="GO:0003824">
    <property type="term" value="F:catalytic activity"/>
    <property type="evidence" value="ECO:0007669"/>
    <property type="project" value="InterPro"/>
</dbReference>
<proteinExistence type="predicted"/>
<dbReference type="GO" id="GO:0030246">
    <property type="term" value="F:carbohydrate binding"/>
    <property type="evidence" value="ECO:0007669"/>
    <property type="project" value="InterPro"/>
</dbReference>